<dbReference type="Proteomes" id="UP000242886">
    <property type="component" value="Chromosome SDENCHOL"/>
</dbReference>
<accession>A0A7Z7MVM8</accession>
<protein>
    <submittedName>
        <fullName evidence="1">Uncharacterized protein</fullName>
    </submittedName>
</protein>
<gene>
    <name evidence="1" type="ORF">SDENCHOL_20566</name>
</gene>
<dbReference type="AlphaFoldDB" id="A0A7Z7MVM8"/>
<reference evidence="1" key="1">
    <citation type="submission" date="2017-03" db="EMBL/GenBank/DDBJ databases">
        <authorList>
            <consortium name="AG Boll"/>
        </authorList>
    </citation>
    <scope>NUCLEOTIDE SEQUENCE [LARGE SCALE GENOMIC DNA]</scope>
    <source>
        <strain evidence="1">Chol</strain>
    </source>
</reference>
<dbReference type="EMBL" id="LT837803">
    <property type="protein sequence ID" value="SMB28123.1"/>
    <property type="molecule type" value="Genomic_DNA"/>
</dbReference>
<evidence type="ECO:0000313" key="1">
    <source>
        <dbReference type="EMBL" id="SMB28123.1"/>
    </source>
</evidence>
<proteinExistence type="predicted"/>
<name>A0A7Z7MVM8_9PROT</name>
<dbReference type="RefSeq" id="WP_154717050.1">
    <property type="nucleotide sequence ID" value="NZ_LT837803.1"/>
</dbReference>
<keyword evidence="2" id="KW-1185">Reference proteome</keyword>
<sequence>MEMFEKEQVISGVAFFDGNIDGKQLNSGTLFILQELDSSKGTAKGQRTVEKKCDSAEIVKRIQHLEFPLRCKVTYEERVSKGSERMVVVDCVPIGSARMPDPVKKVA</sequence>
<evidence type="ECO:0000313" key="2">
    <source>
        <dbReference type="Proteomes" id="UP000242886"/>
    </source>
</evidence>
<organism evidence="1 2">
    <name type="scientific">Sterolibacterium denitrificans</name>
    <dbReference type="NCBI Taxonomy" id="157592"/>
    <lineage>
        <taxon>Bacteria</taxon>
        <taxon>Pseudomonadati</taxon>
        <taxon>Pseudomonadota</taxon>
        <taxon>Betaproteobacteria</taxon>
        <taxon>Nitrosomonadales</taxon>
        <taxon>Sterolibacteriaceae</taxon>
        <taxon>Sterolibacterium</taxon>
    </lineage>
</organism>